<accession>A0ABS7YAX7</accession>
<protein>
    <submittedName>
        <fullName evidence="1">Ribonucleotide reductase subunit alpha</fullName>
    </submittedName>
</protein>
<keyword evidence="2" id="KW-1185">Reference proteome</keyword>
<organism evidence="1 2">
    <name type="scientific">Massilia hydrophila</name>
    <dbReference type="NCBI Taxonomy" id="3044279"/>
    <lineage>
        <taxon>Bacteria</taxon>
        <taxon>Pseudomonadati</taxon>
        <taxon>Pseudomonadota</taxon>
        <taxon>Betaproteobacteria</taxon>
        <taxon>Burkholderiales</taxon>
        <taxon>Oxalobacteraceae</taxon>
        <taxon>Telluria group</taxon>
        <taxon>Massilia</taxon>
    </lineage>
</organism>
<sequence>MNTAHFDEFLTAARAEPEPQRLLFVFGVAELPPGATPGQAKRHHEGRGGTLAPVMCVDKSLDELTSFAELARESEATGQPWDMVFAGALAGRDGAPPAAADVERALRGMIGAIHRGAIEKFLVLDRQGQLLRFS</sequence>
<dbReference type="Proteomes" id="UP001198602">
    <property type="component" value="Unassembled WGS sequence"/>
</dbReference>
<name>A0ABS7YAX7_9BURK</name>
<dbReference type="EMBL" id="JAHYBX010000001">
    <property type="protein sequence ID" value="MCA1855530.1"/>
    <property type="molecule type" value="Genomic_DNA"/>
</dbReference>
<evidence type="ECO:0000313" key="2">
    <source>
        <dbReference type="Proteomes" id="UP001198602"/>
    </source>
</evidence>
<proteinExistence type="predicted"/>
<gene>
    <name evidence="1" type="ORF">LE190_06260</name>
</gene>
<dbReference type="RefSeq" id="WP_225237870.1">
    <property type="nucleotide sequence ID" value="NZ_JAHYBX010000001.1"/>
</dbReference>
<reference evidence="1 2" key="1">
    <citation type="submission" date="2021-07" db="EMBL/GenBank/DDBJ databases">
        <title>Characterization of Violacein-producing bacteria and related species.</title>
        <authorList>
            <person name="Wilson H.S."/>
            <person name="De Leon M.E."/>
        </authorList>
    </citation>
    <scope>NUCLEOTIDE SEQUENCE [LARGE SCALE GENOMIC DNA]</scope>
    <source>
        <strain evidence="1 2">HSC-2F05</strain>
    </source>
</reference>
<evidence type="ECO:0000313" key="1">
    <source>
        <dbReference type="EMBL" id="MCA1855530.1"/>
    </source>
</evidence>
<comment type="caution">
    <text evidence="1">The sequence shown here is derived from an EMBL/GenBank/DDBJ whole genome shotgun (WGS) entry which is preliminary data.</text>
</comment>